<sequence length="148" mass="17497">MFRRTGDLIVQKYTYKFVVSTRVKNKLSESRVLYRVVAESYVHLDTNQIALEEKEDGTIYVKLPQLSADEPIIDERNLQLTGAKYGWFTFNDERIDNITREEIRRKAKEILQQLRAENYLNEVAIAENVVEPVLKKFYPDKEFIFESN</sequence>
<accession>A0A7V4NFX0</accession>
<comment type="caution">
    <text evidence="1">The sequence shown here is derived from an EMBL/GenBank/DDBJ whole genome shotgun (WGS) entry which is preliminary data.</text>
</comment>
<organism evidence="1">
    <name type="scientific">Fervidobacterium pennivorans</name>
    <dbReference type="NCBI Taxonomy" id="93466"/>
    <lineage>
        <taxon>Bacteria</taxon>
        <taxon>Thermotogati</taxon>
        <taxon>Thermotogota</taxon>
        <taxon>Thermotogae</taxon>
        <taxon>Thermotogales</taxon>
        <taxon>Fervidobacteriaceae</taxon>
        <taxon>Fervidobacterium</taxon>
    </lineage>
</organism>
<gene>
    <name evidence="1" type="ORF">ENT78_11095</name>
</gene>
<dbReference type="Pfam" id="PF14014">
    <property type="entry name" value="DUF4230"/>
    <property type="match status" value="1"/>
</dbReference>
<evidence type="ECO:0000313" key="1">
    <source>
        <dbReference type="EMBL" id="HGU54048.1"/>
    </source>
</evidence>
<proteinExistence type="predicted"/>
<dbReference type="AlphaFoldDB" id="A0A7V4NFX0"/>
<dbReference type="InterPro" id="IPR025324">
    <property type="entry name" value="DUF4230"/>
</dbReference>
<protein>
    <submittedName>
        <fullName evidence="1">DUF4230 domain-containing protein</fullName>
    </submittedName>
</protein>
<dbReference type="EMBL" id="DSZZ01000511">
    <property type="protein sequence ID" value="HGU54048.1"/>
    <property type="molecule type" value="Genomic_DNA"/>
</dbReference>
<name>A0A7V4NFX0_FERPE</name>
<reference evidence="1" key="1">
    <citation type="journal article" date="2020" name="mSystems">
        <title>Genome- and Community-Level Interaction Insights into Carbon Utilization and Element Cycling Functions of Hydrothermarchaeota in Hydrothermal Sediment.</title>
        <authorList>
            <person name="Zhou Z."/>
            <person name="Liu Y."/>
            <person name="Xu W."/>
            <person name="Pan J."/>
            <person name="Luo Z.H."/>
            <person name="Li M."/>
        </authorList>
    </citation>
    <scope>NUCLEOTIDE SEQUENCE [LARGE SCALE GENOMIC DNA]</scope>
    <source>
        <strain evidence="1">SpSt-61</strain>
    </source>
</reference>